<dbReference type="RefSeq" id="WP_189774109.1">
    <property type="nucleotide sequence ID" value="NZ_BNCK01000011.1"/>
</dbReference>
<keyword evidence="10" id="KW-0732">Signal</keyword>
<dbReference type="PANTHER" id="PTHR40980">
    <property type="entry name" value="PLUG DOMAIN-CONTAINING PROTEIN"/>
    <property type="match status" value="1"/>
</dbReference>
<evidence type="ECO:0000313" key="13">
    <source>
        <dbReference type="EMBL" id="GHG05369.1"/>
    </source>
</evidence>
<feature type="domain" description="TonB-dependent receptor plug" evidence="12">
    <location>
        <begin position="55"/>
        <end position="163"/>
    </location>
</feature>
<dbReference type="EMBL" id="BNCK01000011">
    <property type="protein sequence ID" value="GHG05369.1"/>
    <property type="molecule type" value="Genomic_DNA"/>
</dbReference>
<dbReference type="InterPro" id="IPR037066">
    <property type="entry name" value="Plug_dom_sf"/>
</dbReference>
<keyword evidence="6 8" id="KW-0472">Membrane</keyword>
<protein>
    <submittedName>
        <fullName evidence="13">TonB-dependent receptor</fullName>
    </submittedName>
</protein>
<keyword evidence="14" id="KW-1185">Reference proteome</keyword>
<dbReference type="InterPro" id="IPR012910">
    <property type="entry name" value="Plug_dom"/>
</dbReference>
<dbReference type="Proteomes" id="UP000623842">
    <property type="component" value="Unassembled WGS sequence"/>
</dbReference>
<evidence type="ECO:0000256" key="7">
    <source>
        <dbReference type="ARBA" id="ARBA00023237"/>
    </source>
</evidence>
<gene>
    <name evidence="13" type="ORF">GCM10017161_38710</name>
</gene>
<name>A0A919BQI0_9GAMM</name>
<dbReference type="PROSITE" id="PS52016">
    <property type="entry name" value="TONB_DEPENDENT_REC_3"/>
    <property type="match status" value="1"/>
</dbReference>
<dbReference type="GO" id="GO:0009279">
    <property type="term" value="C:cell outer membrane"/>
    <property type="evidence" value="ECO:0007669"/>
    <property type="project" value="UniProtKB-SubCell"/>
</dbReference>
<keyword evidence="4 8" id="KW-0812">Transmembrane</keyword>
<dbReference type="SUPFAM" id="SSF56935">
    <property type="entry name" value="Porins"/>
    <property type="match status" value="1"/>
</dbReference>
<evidence type="ECO:0000256" key="8">
    <source>
        <dbReference type="PROSITE-ProRule" id="PRU01360"/>
    </source>
</evidence>
<evidence type="ECO:0000256" key="9">
    <source>
        <dbReference type="RuleBase" id="RU003357"/>
    </source>
</evidence>
<dbReference type="InterPro" id="IPR036942">
    <property type="entry name" value="Beta-barrel_TonB_sf"/>
</dbReference>
<dbReference type="Gene3D" id="2.40.170.20">
    <property type="entry name" value="TonB-dependent receptor, beta-barrel domain"/>
    <property type="match status" value="1"/>
</dbReference>
<comment type="caution">
    <text evidence="13">The sequence shown here is derived from an EMBL/GenBank/DDBJ whole genome shotgun (WGS) entry which is preliminary data.</text>
</comment>
<evidence type="ECO:0000256" key="4">
    <source>
        <dbReference type="ARBA" id="ARBA00022692"/>
    </source>
</evidence>
<dbReference type="NCBIfam" id="TIGR01782">
    <property type="entry name" value="TonB-Xanth-Caul"/>
    <property type="match status" value="1"/>
</dbReference>
<keyword evidence="7 8" id="KW-0998">Cell outer membrane</keyword>
<comment type="similarity">
    <text evidence="8 9">Belongs to the TonB-dependent receptor family.</text>
</comment>
<evidence type="ECO:0000259" key="11">
    <source>
        <dbReference type="Pfam" id="PF00593"/>
    </source>
</evidence>
<evidence type="ECO:0000313" key="14">
    <source>
        <dbReference type="Proteomes" id="UP000623842"/>
    </source>
</evidence>
<accession>A0A919BQI0</accession>
<dbReference type="PANTHER" id="PTHR40980:SF3">
    <property type="entry name" value="TONB-DEPENDENT RECEPTOR-LIKE BETA-BARREL DOMAIN-CONTAINING PROTEIN"/>
    <property type="match status" value="1"/>
</dbReference>
<reference evidence="13" key="2">
    <citation type="submission" date="2020-09" db="EMBL/GenBank/DDBJ databases">
        <authorList>
            <person name="Sun Q."/>
            <person name="Kim S."/>
        </authorList>
    </citation>
    <scope>NUCLEOTIDE SEQUENCE</scope>
    <source>
        <strain evidence="13">KCTC 42731</strain>
    </source>
</reference>
<feature type="domain" description="TonB-dependent receptor-like beta-barrel" evidence="11">
    <location>
        <begin position="431"/>
        <end position="816"/>
    </location>
</feature>
<dbReference type="InterPro" id="IPR000531">
    <property type="entry name" value="Beta-barrel_TonB"/>
</dbReference>
<dbReference type="InterPro" id="IPR039426">
    <property type="entry name" value="TonB-dep_rcpt-like"/>
</dbReference>
<dbReference type="Gene3D" id="2.170.130.10">
    <property type="entry name" value="TonB-dependent receptor, plug domain"/>
    <property type="match status" value="1"/>
</dbReference>
<reference evidence="13" key="1">
    <citation type="journal article" date="2014" name="Int. J. Syst. Evol. Microbiol.">
        <title>Complete genome sequence of Corynebacterium casei LMG S-19264T (=DSM 44701T), isolated from a smear-ripened cheese.</title>
        <authorList>
            <consortium name="US DOE Joint Genome Institute (JGI-PGF)"/>
            <person name="Walter F."/>
            <person name="Albersmeier A."/>
            <person name="Kalinowski J."/>
            <person name="Ruckert C."/>
        </authorList>
    </citation>
    <scope>NUCLEOTIDE SEQUENCE</scope>
    <source>
        <strain evidence="13">KCTC 42731</strain>
    </source>
</reference>
<keyword evidence="13" id="KW-0675">Receptor</keyword>
<keyword evidence="3 8" id="KW-1134">Transmembrane beta strand</keyword>
<proteinExistence type="inferred from homology"/>
<dbReference type="Pfam" id="PF07715">
    <property type="entry name" value="Plug"/>
    <property type="match status" value="1"/>
</dbReference>
<evidence type="ECO:0000256" key="2">
    <source>
        <dbReference type="ARBA" id="ARBA00022448"/>
    </source>
</evidence>
<evidence type="ECO:0000256" key="3">
    <source>
        <dbReference type="ARBA" id="ARBA00022452"/>
    </source>
</evidence>
<evidence type="ECO:0000256" key="10">
    <source>
        <dbReference type="SAM" id="SignalP"/>
    </source>
</evidence>
<evidence type="ECO:0000256" key="6">
    <source>
        <dbReference type="ARBA" id="ARBA00023136"/>
    </source>
</evidence>
<evidence type="ECO:0000256" key="1">
    <source>
        <dbReference type="ARBA" id="ARBA00004571"/>
    </source>
</evidence>
<dbReference type="InterPro" id="IPR010104">
    <property type="entry name" value="TonB_rcpt_bac"/>
</dbReference>
<evidence type="ECO:0000259" key="12">
    <source>
        <dbReference type="Pfam" id="PF07715"/>
    </source>
</evidence>
<evidence type="ECO:0000256" key="5">
    <source>
        <dbReference type="ARBA" id="ARBA00023077"/>
    </source>
</evidence>
<dbReference type="AlphaFoldDB" id="A0A919BQI0"/>
<comment type="subcellular location">
    <subcellularLocation>
        <location evidence="1 8">Cell outer membrane</location>
        <topology evidence="1 8">Multi-pass membrane protein</topology>
    </subcellularLocation>
</comment>
<sequence length="850" mass="93581">MKKPIASYLALAISAALFGPVAQANDQQNASNKVEVIEVTGIRGSLKQALNNKRFSDAVVDSISAEDIGKFPDKNIGDALQRIPGITVSRDFSEVDGVTIRGTAPQHSLVLLNGQNVASVGWFDLAPFNRSFNFEMLSAEQVAGMDVYKSVESNVNEGAIGGTINLKTRRPLDLDANTVFASTEGAYSKSDGDWSANGSGLYSWKNDNDNFGILAAYSVENINVYRETLRSFGAPGPLNNPDSAGNIPTAPGAMASILFDEERKRESTQVTLQYQASDRLNLVLDYNDFSLKNEHLNTAMFAVPQLFSEYDASTAVVNDKGVTTRVTTVPFGGEQPLVPLFNNSIVRAPHMQMDVLNLTAEYEQDDWTLSAVIGQSTAKSRGLQSSTWWGNLENSEKTGFTFDISGPHELDLTHPDYAMDHDQMMIHNEFSFVNNIRDNEINYAQLDFQHNLDYGIFTSLQVGVKIQDQEFSARIDRYDDGLIQKAMADGLRLSDYNGGHVSGLHGKEGRAGTLSAFALMNNDIWDYAHANKSATRATEAFSIEEDITSAYVKANFSGEGFRGNLGVRFVDTDVASTGEIDGQPATGKKSYSNILPSLNIVADLSQDVLLRFAAGSSVARPDYDQMKMSASLVPTMETATIGNPDIEPYKSDQYDLGLEWYFDPSSLLGVTLFQKNISDYIYTTAARESLDGCSQSCLVTRFRNVGTADVSGVEFQYQQDFGNGFGAQFNYTYTDSSVVNPAGEKQRLDRVSRNSFNIAAYYEDDTFSARLAYNARDEWLSFESSALATNKPYHQLDASFVWHVTDYLDVSVEGVNILNEARITTLPEFDVYHSIDEYGARYFVGASVKF</sequence>
<dbReference type="Pfam" id="PF00593">
    <property type="entry name" value="TonB_dep_Rec_b-barrel"/>
    <property type="match status" value="1"/>
</dbReference>
<feature type="chain" id="PRO_5037504914" evidence="10">
    <location>
        <begin position="25"/>
        <end position="850"/>
    </location>
</feature>
<keyword evidence="5 9" id="KW-0798">TonB box</keyword>
<organism evidence="13 14">
    <name type="scientific">Thalassotalea marina</name>
    <dbReference type="NCBI Taxonomy" id="1673741"/>
    <lineage>
        <taxon>Bacteria</taxon>
        <taxon>Pseudomonadati</taxon>
        <taxon>Pseudomonadota</taxon>
        <taxon>Gammaproteobacteria</taxon>
        <taxon>Alteromonadales</taxon>
        <taxon>Colwelliaceae</taxon>
        <taxon>Thalassotalea</taxon>
    </lineage>
</organism>
<dbReference type="CDD" id="cd01347">
    <property type="entry name" value="ligand_gated_channel"/>
    <property type="match status" value="1"/>
</dbReference>
<feature type="signal peptide" evidence="10">
    <location>
        <begin position="1"/>
        <end position="24"/>
    </location>
</feature>
<keyword evidence="2 8" id="KW-0813">Transport</keyword>